<evidence type="ECO:0000313" key="1">
    <source>
        <dbReference type="EMBL" id="CAB5194436.1"/>
    </source>
</evidence>
<organism evidence="1">
    <name type="scientific">uncultured Caudovirales phage</name>
    <dbReference type="NCBI Taxonomy" id="2100421"/>
    <lineage>
        <taxon>Viruses</taxon>
        <taxon>Duplodnaviria</taxon>
        <taxon>Heunggongvirae</taxon>
        <taxon>Uroviricota</taxon>
        <taxon>Caudoviricetes</taxon>
        <taxon>Peduoviridae</taxon>
        <taxon>Maltschvirus</taxon>
        <taxon>Maltschvirus maltsch</taxon>
    </lineage>
</organism>
<accession>A0A6J7WA77</accession>
<gene>
    <name evidence="1" type="ORF">UFOVP176_7</name>
</gene>
<dbReference type="EMBL" id="LR798224">
    <property type="protein sequence ID" value="CAB5194436.1"/>
    <property type="molecule type" value="Genomic_DNA"/>
</dbReference>
<name>A0A6J7WA77_9CAUD</name>
<reference evidence="1" key="1">
    <citation type="submission" date="2020-05" db="EMBL/GenBank/DDBJ databases">
        <authorList>
            <person name="Chiriac C."/>
            <person name="Salcher M."/>
            <person name="Ghai R."/>
            <person name="Kavagutti S V."/>
        </authorList>
    </citation>
    <scope>NUCLEOTIDE SEQUENCE</scope>
</reference>
<proteinExistence type="predicted"/>
<protein>
    <submittedName>
        <fullName evidence="1">Uncharacterized protein</fullName>
    </submittedName>
</protein>
<sequence length="332" mass="33202">MGLLSTVGGLAGTYFGGPLGGMAGSAIGGALEGGASVAGGMQQSQAAQDAARQAAIGSQFRPVGITNTFGTSNFGYDPTTGQMTSAGYTLSPTLQSAQNSLMGGFQGNLQDQANIQAMGRQYLAQSPQEAAQQWMANQQAILQPSRDMAQAGLNNSMFNSGTGGLSVAQGTGMASANPQQQALANAQALQNLQLAGQAQQQGQNQYTFGQGLLSSSYDPYNAALKTSAATEQLGQSPFTLSTGLASSAANAGANAGKYLTSPAATYSPSGTLLSSLGNASAGIFGSMAPSDLQNTVDGWLNPYTIDTSGAGLGTWGGTDTGIYGGAGGLSIR</sequence>